<dbReference type="PIRSF" id="PIRSF014753">
    <property type="entry name" value="UCP014753"/>
    <property type="match status" value="1"/>
</dbReference>
<dbReference type="PANTHER" id="PTHR35339">
    <property type="entry name" value="LINALOOL DEHYDRATASE_ISOMERASE DOMAIN-CONTAINING PROTEIN"/>
    <property type="match status" value="1"/>
</dbReference>
<dbReference type="RefSeq" id="WP_076168535.1">
    <property type="nucleotide sequence ID" value="NZ_MRTP01000001.1"/>
</dbReference>
<dbReference type="InterPro" id="IPR049349">
    <property type="entry name" value="DUF2264_N"/>
</dbReference>
<dbReference type="PANTHER" id="PTHR35339:SF3">
    <property type="entry name" value="DUF2264 DOMAIN-CONTAINING PROTEIN"/>
    <property type="match status" value="1"/>
</dbReference>
<dbReference type="InterPro" id="IPR008930">
    <property type="entry name" value="Terpenoid_cyclase/PrenylTrfase"/>
</dbReference>
<dbReference type="STRING" id="297318.BK138_09030"/>
<evidence type="ECO:0000259" key="1">
    <source>
        <dbReference type="Pfam" id="PF10022"/>
    </source>
</evidence>
<dbReference type="SUPFAM" id="SSF48239">
    <property type="entry name" value="Terpenoid cyclases/Protein prenyltransferases"/>
    <property type="match status" value="1"/>
</dbReference>
<reference evidence="2 3" key="1">
    <citation type="submission" date="2016-11" db="EMBL/GenBank/DDBJ databases">
        <title>Paenibacillus species isolates.</title>
        <authorList>
            <person name="Beno S.M."/>
        </authorList>
    </citation>
    <scope>NUCLEOTIDE SEQUENCE [LARGE SCALE GENOMIC DNA]</scope>
    <source>
        <strain evidence="2 3">FSL R5-0378</strain>
    </source>
</reference>
<accession>A0A1R1F3M2</accession>
<gene>
    <name evidence="2" type="ORF">BK138_09030</name>
</gene>
<sequence length="387" mass="43688">MSERTEHAGREERLYWLHQLERWARPVLTRLAEGRLRTEMPVESSGEGREAYTHLEAFGRLLDGIAPWLGAEGGSAEEQRLRTELLGLTHQALEQASDPASPDALNFGEGHQPIVDTAFLCQAFLRAPHVLWDPLTDEQKQRWLSTWKLTRTRKPFFNNWLLFSAVIETALARFGDRDWDPMRIDYALKQLEQWYAGDGVYGDGPAYHADYYNSFVIHPMLLDVLDHAGALQPDWEAHKGPALVRAQRYAEQLERMIAPDGSFPVVGRSISYRTGAFHLLAQLAWQRRLPEGLDAAQVRGALTAVMKRCFEPAGTYDAEGWLRIGLSGHQPELGEGYISTGSLYLCATVLLPLALPENDPFWQGEAEWTSKRIWSGGHGRIDHALGH</sequence>
<dbReference type="Proteomes" id="UP000187172">
    <property type="component" value="Unassembled WGS sequence"/>
</dbReference>
<organism evidence="2 3">
    <name type="scientific">Paenibacillus rhizosphaerae</name>
    <dbReference type="NCBI Taxonomy" id="297318"/>
    <lineage>
        <taxon>Bacteria</taxon>
        <taxon>Bacillati</taxon>
        <taxon>Bacillota</taxon>
        <taxon>Bacilli</taxon>
        <taxon>Bacillales</taxon>
        <taxon>Paenibacillaceae</taxon>
        <taxon>Paenibacillus</taxon>
    </lineage>
</organism>
<comment type="caution">
    <text evidence="2">The sequence shown here is derived from an EMBL/GenBank/DDBJ whole genome shotgun (WGS) entry which is preliminary data.</text>
</comment>
<dbReference type="Gene3D" id="1.50.10.100">
    <property type="entry name" value="Chondroitin AC/alginate lyase"/>
    <property type="match status" value="1"/>
</dbReference>
<dbReference type="InterPro" id="IPR016624">
    <property type="entry name" value="UCP014753"/>
</dbReference>
<name>A0A1R1F3M2_9BACL</name>
<dbReference type="AlphaFoldDB" id="A0A1R1F3M2"/>
<dbReference type="Pfam" id="PF10022">
    <property type="entry name" value="DUF2264"/>
    <property type="match status" value="1"/>
</dbReference>
<feature type="domain" description="DUF2264" evidence="1">
    <location>
        <begin position="13"/>
        <end position="367"/>
    </location>
</feature>
<evidence type="ECO:0000313" key="2">
    <source>
        <dbReference type="EMBL" id="OMF58635.1"/>
    </source>
</evidence>
<dbReference type="SUPFAM" id="SSF48230">
    <property type="entry name" value="Chondroitin AC/alginate lyase"/>
    <property type="match status" value="1"/>
</dbReference>
<protein>
    <recommendedName>
        <fullName evidence="1">DUF2264 domain-containing protein</fullName>
    </recommendedName>
</protein>
<evidence type="ECO:0000313" key="3">
    <source>
        <dbReference type="Proteomes" id="UP000187172"/>
    </source>
</evidence>
<dbReference type="EMBL" id="MRTP01000001">
    <property type="protein sequence ID" value="OMF58635.1"/>
    <property type="molecule type" value="Genomic_DNA"/>
</dbReference>
<dbReference type="InterPro" id="IPR008929">
    <property type="entry name" value="Chondroitin_lyas"/>
</dbReference>
<keyword evidence="3" id="KW-1185">Reference proteome</keyword>
<proteinExistence type="predicted"/>